<evidence type="ECO:0000313" key="3">
    <source>
        <dbReference type="Proteomes" id="UP000712281"/>
    </source>
</evidence>
<dbReference type="GO" id="GO:0060628">
    <property type="term" value="P:regulation of ER to Golgi vesicle-mediated transport"/>
    <property type="evidence" value="ECO:0007669"/>
    <property type="project" value="TreeGrafter"/>
</dbReference>
<accession>A0A8S9JB28</accession>
<evidence type="ECO:0000256" key="1">
    <source>
        <dbReference type="SAM" id="MobiDB-lite"/>
    </source>
</evidence>
<dbReference type="GO" id="GO:0006888">
    <property type="term" value="P:endoplasmic reticulum to Golgi vesicle-mediated transport"/>
    <property type="evidence" value="ECO:0007669"/>
    <property type="project" value="InterPro"/>
</dbReference>
<name>A0A8S9JB28_BRACR</name>
<evidence type="ECO:0000313" key="2">
    <source>
        <dbReference type="EMBL" id="KAF2579318.1"/>
    </source>
</evidence>
<dbReference type="GO" id="GO:0006890">
    <property type="term" value="P:retrograde vesicle-mediated transport, Golgi to endoplasmic reticulum"/>
    <property type="evidence" value="ECO:0007669"/>
    <property type="project" value="InterPro"/>
</dbReference>
<sequence length="482" mass="52962">MDAIKPLPQVSSFSASVFSFLDDRFRDAADLSQSPALVSELETEISELDQRLAGLNRQLESGLASYASFSDRIGGLLIGVNAKLADLSSSRSASDGGKEEEETREHVAGEELPSLAKEVAQVESVRAYAETALKLDTLVGDSVSSFSASVFSFLDDRFRDAADLSQSPALVSELETEISELDQRLAGLNRQLESGLASYASFSDRIGGLLIGVNAKLADLSSSRSASDGGKEEEETREHVAGEELPSLAKEVAQVESVRAYAETALKLDTLVGDIEDAVMSSLNKNLRTSRSSGFEEVRLHAIKTLQKTEEILSLVAKRHPRWGRLVSAVDHRVDRALAMLRPQAIADYRALLTSLGWPPQLSNLTSSSLDSKSDDIQNPLFNMEGNLKSQYCGNFHALCSLQGLQLQRKSRQLGSHKGENVLFHQPLWAIEELVNPLTVASQRHFAKWSEKPEFIFALVYKITYLVTCSWLSQRIRDLRES</sequence>
<comment type="caution">
    <text evidence="2">The sequence shown here is derived from an EMBL/GenBank/DDBJ whole genome shotgun (WGS) entry which is preliminary data.</text>
</comment>
<dbReference type="EMBL" id="QGKW02001660">
    <property type="protein sequence ID" value="KAF2579318.1"/>
    <property type="molecule type" value="Genomic_DNA"/>
</dbReference>
<dbReference type="InterPro" id="IPR007528">
    <property type="entry name" value="RINT1_Tip20"/>
</dbReference>
<feature type="region of interest" description="Disordered" evidence="1">
    <location>
        <begin position="89"/>
        <end position="112"/>
    </location>
</feature>
<protein>
    <submittedName>
        <fullName evidence="2">Uncharacterized protein</fullName>
    </submittedName>
</protein>
<reference evidence="2" key="1">
    <citation type="submission" date="2019-12" db="EMBL/GenBank/DDBJ databases">
        <title>Genome sequencing and annotation of Brassica cretica.</title>
        <authorList>
            <person name="Studholme D.J."/>
            <person name="Sarris P.F."/>
        </authorList>
    </citation>
    <scope>NUCLEOTIDE SEQUENCE</scope>
    <source>
        <strain evidence="2">PFS-001/15</strain>
        <tissue evidence="2">Leaf</tissue>
    </source>
</reference>
<dbReference type="GO" id="GO:0070939">
    <property type="term" value="C:Dsl1/NZR complex"/>
    <property type="evidence" value="ECO:0007669"/>
    <property type="project" value="InterPro"/>
</dbReference>
<feature type="region of interest" description="Disordered" evidence="1">
    <location>
        <begin position="222"/>
        <end position="245"/>
    </location>
</feature>
<dbReference type="AlphaFoldDB" id="A0A8S9JB28"/>
<organism evidence="2 3">
    <name type="scientific">Brassica cretica</name>
    <name type="common">Mustard</name>
    <dbReference type="NCBI Taxonomy" id="69181"/>
    <lineage>
        <taxon>Eukaryota</taxon>
        <taxon>Viridiplantae</taxon>
        <taxon>Streptophyta</taxon>
        <taxon>Embryophyta</taxon>
        <taxon>Tracheophyta</taxon>
        <taxon>Spermatophyta</taxon>
        <taxon>Magnoliopsida</taxon>
        <taxon>eudicotyledons</taxon>
        <taxon>Gunneridae</taxon>
        <taxon>Pentapetalae</taxon>
        <taxon>rosids</taxon>
        <taxon>malvids</taxon>
        <taxon>Brassicales</taxon>
        <taxon>Brassicaceae</taxon>
        <taxon>Brassiceae</taxon>
        <taxon>Brassica</taxon>
    </lineage>
</organism>
<dbReference type="PROSITE" id="PS51386">
    <property type="entry name" value="RINT1_TIP20"/>
    <property type="match status" value="1"/>
</dbReference>
<dbReference type="Proteomes" id="UP000712281">
    <property type="component" value="Unassembled WGS sequence"/>
</dbReference>
<proteinExistence type="predicted"/>
<dbReference type="PANTHER" id="PTHR13520">
    <property type="entry name" value="RAD50-INTERACTING PROTEIN 1 RINT-1"/>
    <property type="match status" value="1"/>
</dbReference>
<gene>
    <name evidence="2" type="ORF">F2Q68_00005572</name>
</gene>
<dbReference type="PANTHER" id="PTHR13520:SF1">
    <property type="entry name" value="RINT1-LIKE PROTEIN MAG2"/>
    <property type="match status" value="1"/>
</dbReference>